<feature type="transmembrane region" description="Helical" evidence="6">
    <location>
        <begin position="46"/>
        <end position="68"/>
    </location>
</feature>
<dbReference type="RefSeq" id="WP_386672859.1">
    <property type="nucleotide sequence ID" value="NZ_JBHLTG010000006.1"/>
</dbReference>
<evidence type="ECO:0000256" key="2">
    <source>
        <dbReference type="ARBA" id="ARBA00007524"/>
    </source>
</evidence>
<evidence type="ECO:0000256" key="5">
    <source>
        <dbReference type="ARBA" id="ARBA00023136"/>
    </source>
</evidence>
<dbReference type="Pfam" id="PF03073">
    <property type="entry name" value="TspO_MBR"/>
    <property type="match status" value="1"/>
</dbReference>
<dbReference type="EMBL" id="JBHLTG010000006">
    <property type="protein sequence ID" value="MFC0680799.1"/>
    <property type="molecule type" value="Genomic_DNA"/>
</dbReference>
<feature type="transmembrane region" description="Helical" evidence="6">
    <location>
        <begin position="108"/>
        <end position="130"/>
    </location>
</feature>
<evidence type="ECO:0000256" key="4">
    <source>
        <dbReference type="ARBA" id="ARBA00022989"/>
    </source>
</evidence>
<evidence type="ECO:0000256" key="3">
    <source>
        <dbReference type="ARBA" id="ARBA00022692"/>
    </source>
</evidence>
<evidence type="ECO:0000256" key="1">
    <source>
        <dbReference type="ARBA" id="ARBA00004141"/>
    </source>
</evidence>
<feature type="transmembrane region" description="Helical" evidence="6">
    <location>
        <begin position="139"/>
        <end position="160"/>
    </location>
</feature>
<comment type="caution">
    <text evidence="7">The sequence shown here is derived from an EMBL/GenBank/DDBJ whole genome shotgun (WGS) entry which is preliminary data.</text>
</comment>
<evidence type="ECO:0000256" key="6">
    <source>
        <dbReference type="SAM" id="Phobius"/>
    </source>
</evidence>
<keyword evidence="8" id="KW-1185">Reference proteome</keyword>
<dbReference type="InterPro" id="IPR038330">
    <property type="entry name" value="TspO/MBR-related_sf"/>
</dbReference>
<accession>A0ABV6RW30</accession>
<proteinExistence type="inferred from homology"/>
<comment type="similarity">
    <text evidence="2">Belongs to the TspO/BZRP family.</text>
</comment>
<gene>
    <name evidence="7" type="ORF">ACFFGH_23460</name>
</gene>
<keyword evidence="4 6" id="KW-1133">Transmembrane helix</keyword>
<evidence type="ECO:0000313" key="8">
    <source>
        <dbReference type="Proteomes" id="UP001589896"/>
    </source>
</evidence>
<evidence type="ECO:0000313" key="7">
    <source>
        <dbReference type="EMBL" id="MFC0680799.1"/>
    </source>
</evidence>
<dbReference type="InterPro" id="IPR004307">
    <property type="entry name" value="TspO_MBR"/>
</dbReference>
<sequence length="161" mass="17387">MPSMWVLILLVGISVVVLSVFSRALGPVSIDGWYADGNRLWWELPMPVRSTVWYAEVLLVSVAAWLLWMYPQPGLRARAIALLSGNLLLAAIVRPVLLGLVAGQGTQALWLVVVTVTVLAGVLTVAAVLLSRTHRVSSLLMIPCVLWALYVAAVNLGHILG</sequence>
<keyword evidence="5 6" id="KW-0472">Membrane</keyword>
<feature type="transmembrane region" description="Helical" evidence="6">
    <location>
        <begin position="80"/>
        <end position="102"/>
    </location>
</feature>
<dbReference type="Gene3D" id="1.20.1260.100">
    <property type="entry name" value="TspO/MBR protein"/>
    <property type="match status" value="1"/>
</dbReference>
<name>A0ABV6RW30_9GAMM</name>
<dbReference type="Proteomes" id="UP001589896">
    <property type="component" value="Unassembled WGS sequence"/>
</dbReference>
<organism evidence="7 8">
    <name type="scientific">Lysobacter korlensis</name>
    <dbReference type="NCBI Taxonomy" id="553636"/>
    <lineage>
        <taxon>Bacteria</taxon>
        <taxon>Pseudomonadati</taxon>
        <taxon>Pseudomonadota</taxon>
        <taxon>Gammaproteobacteria</taxon>
        <taxon>Lysobacterales</taxon>
        <taxon>Lysobacteraceae</taxon>
        <taxon>Lysobacter</taxon>
    </lineage>
</organism>
<comment type="subcellular location">
    <subcellularLocation>
        <location evidence="1">Membrane</location>
        <topology evidence="1">Multi-pass membrane protein</topology>
    </subcellularLocation>
</comment>
<reference evidence="7 8" key="1">
    <citation type="submission" date="2024-09" db="EMBL/GenBank/DDBJ databases">
        <authorList>
            <person name="Sun Q."/>
            <person name="Mori K."/>
        </authorList>
    </citation>
    <scope>NUCLEOTIDE SEQUENCE [LARGE SCALE GENOMIC DNA]</scope>
    <source>
        <strain evidence="7 8">KCTC 23076</strain>
    </source>
</reference>
<keyword evidence="3 6" id="KW-0812">Transmembrane</keyword>
<protein>
    <submittedName>
        <fullName evidence="7">TspO/MBR family protein</fullName>
    </submittedName>
</protein>